<dbReference type="Proteomes" id="UP001189429">
    <property type="component" value="Unassembled WGS sequence"/>
</dbReference>
<protein>
    <recommendedName>
        <fullName evidence="4">Folate receptor-like domain-containing protein</fullName>
    </recommendedName>
</protein>
<gene>
    <name evidence="2" type="ORF">PCOR1329_LOCUS66290</name>
</gene>
<evidence type="ECO:0000313" key="3">
    <source>
        <dbReference type="Proteomes" id="UP001189429"/>
    </source>
</evidence>
<sequence>MWCLVRGMLALICYARADVQLLQLVAQGSQDGGAGPESDQDCHTSVEGDECYEKVVWAMRTGVGDHPEWYAPLTGNSSFEDFQRFLHSMARLSNVCPEPCADQDSGARLPARLPAGAEDDCHTSVEGDECYEKVAWAMRTGVGDHPEWYAPLTGNSSFEDFQRLLHSTARLSNVCPVPCTLETSAGHCRTSVQGDACYEKVVRAMQIGVVDHPDWYAPLTARSSFKQFQQFLHGVDSLSHVCPEPCASQAGETDCHTSVEGDACHEKVVWAMQFGFQQHPEWYAPLAWNSSFEDFQRLLHSTARLSLVCPEPCAEQDSGTQLPARLPAGAEECHTSVEGDDCYEKVKWAMHTGIMKVPEWYVPLTRHSSFEDFQQLLHDTPRLSRTCPRPCLPLTAPERLGTPMPTEIHFDELFNSTYPGFAQVATNCMCGNSMFGGQLNDEFTTLERCAEECRYRPTCLAFGLHPWQSIWNGHCDLFDVACNYTDGHAAGTTCSDPLPDGALNVVFNKIPTPQPTASPTPAALVDPCDVTDGSSPSQVYPCSCGTETCFSSEICSRDRSGELRARRRST</sequence>
<feature type="chain" id="PRO_5047239106" description="Folate receptor-like domain-containing protein" evidence="1">
    <location>
        <begin position="18"/>
        <end position="570"/>
    </location>
</feature>
<comment type="caution">
    <text evidence="2">The sequence shown here is derived from an EMBL/GenBank/DDBJ whole genome shotgun (WGS) entry which is preliminary data.</text>
</comment>
<reference evidence="2" key="1">
    <citation type="submission" date="2023-10" db="EMBL/GenBank/DDBJ databases">
        <authorList>
            <person name="Chen Y."/>
            <person name="Shah S."/>
            <person name="Dougan E. K."/>
            <person name="Thang M."/>
            <person name="Chan C."/>
        </authorList>
    </citation>
    <scope>NUCLEOTIDE SEQUENCE [LARGE SCALE GENOMIC DNA]</scope>
</reference>
<dbReference type="EMBL" id="CAUYUJ010018528">
    <property type="protein sequence ID" value="CAK0884311.1"/>
    <property type="molecule type" value="Genomic_DNA"/>
</dbReference>
<organism evidence="2 3">
    <name type="scientific">Prorocentrum cordatum</name>
    <dbReference type="NCBI Taxonomy" id="2364126"/>
    <lineage>
        <taxon>Eukaryota</taxon>
        <taxon>Sar</taxon>
        <taxon>Alveolata</taxon>
        <taxon>Dinophyceae</taxon>
        <taxon>Prorocentrales</taxon>
        <taxon>Prorocentraceae</taxon>
        <taxon>Prorocentrum</taxon>
    </lineage>
</organism>
<keyword evidence="3" id="KW-1185">Reference proteome</keyword>
<feature type="signal peptide" evidence="1">
    <location>
        <begin position="1"/>
        <end position="17"/>
    </location>
</feature>
<keyword evidence="1" id="KW-0732">Signal</keyword>
<evidence type="ECO:0000256" key="1">
    <source>
        <dbReference type="SAM" id="SignalP"/>
    </source>
</evidence>
<name>A0ABN9WD94_9DINO</name>
<proteinExistence type="predicted"/>
<evidence type="ECO:0000313" key="2">
    <source>
        <dbReference type="EMBL" id="CAK0884311.1"/>
    </source>
</evidence>
<accession>A0ABN9WD94</accession>
<evidence type="ECO:0008006" key="4">
    <source>
        <dbReference type="Google" id="ProtNLM"/>
    </source>
</evidence>